<sequence>MTSDLRMSSYIPPHRRAQVSSNTPAAEATASEVPPSFPAPAHARYSNRGDHGGYRGQRGGPRGGSRGNFGRRNQPDRQLVEDADTIRFDDITRYFWPQDYLMLTVDMKHSTLHDSAARSGQLSYMLLYMGANPRWNSDEIVFAKSSLQMLPGYIEQKEKSGPSWGLPEEDKNSTAGKASLQAEDSTDTVKRNDAPGANVIDSLTVDDAAGHACVVKDATGTTNSTGENGHENNQARSPIHPTQSNDSGQNLGFHTPSSPSDVKTVPASEFYSENSTPNYPSIPPIDYAPDPHDPIAVFQEVRSVSNKKAFIFSGWYGISRVNIIAPHSAELIRMLQQKWERRDRFGNVSKSISRDLSAWKSSMKHEWAVVKFNKLGDGAPPVPQIEKTEMIPKQSEGPERSVAEMLQEMRLKDGNLDISNPEDVNEKSHAQSVDNGEAFKAVEPVDNAKQENIQPGPALS</sequence>
<feature type="compositionally biased region" description="Gly residues" evidence="1">
    <location>
        <begin position="54"/>
        <end position="67"/>
    </location>
</feature>
<keyword evidence="3" id="KW-1185">Reference proteome</keyword>
<feature type="region of interest" description="Disordered" evidence="1">
    <location>
        <begin position="414"/>
        <end position="460"/>
    </location>
</feature>
<feature type="region of interest" description="Disordered" evidence="1">
    <location>
        <begin position="157"/>
        <end position="196"/>
    </location>
</feature>
<reference evidence="2 3" key="1">
    <citation type="journal article" date="2024" name="J. Plant Pathol.">
        <title>Sequence and assembly of the genome of Seiridium unicorne, isolate CBS 538.82, causal agent of cypress canker disease.</title>
        <authorList>
            <person name="Scali E."/>
            <person name="Rocca G.D."/>
            <person name="Danti R."/>
            <person name="Garbelotto M."/>
            <person name="Barberini S."/>
            <person name="Baroncelli R."/>
            <person name="Emiliani G."/>
        </authorList>
    </citation>
    <scope>NUCLEOTIDE SEQUENCE [LARGE SCALE GENOMIC DNA]</scope>
    <source>
        <strain evidence="2 3">BM-138-508</strain>
    </source>
</reference>
<organism evidence="2 3">
    <name type="scientific">Seiridium unicorne</name>
    <dbReference type="NCBI Taxonomy" id="138068"/>
    <lineage>
        <taxon>Eukaryota</taxon>
        <taxon>Fungi</taxon>
        <taxon>Dikarya</taxon>
        <taxon>Ascomycota</taxon>
        <taxon>Pezizomycotina</taxon>
        <taxon>Sordariomycetes</taxon>
        <taxon>Xylariomycetidae</taxon>
        <taxon>Amphisphaeriales</taxon>
        <taxon>Sporocadaceae</taxon>
        <taxon>Seiridium</taxon>
    </lineage>
</organism>
<evidence type="ECO:0000313" key="3">
    <source>
        <dbReference type="Proteomes" id="UP001408356"/>
    </source>
</evidence>
<comment type="caution">
    <text evidence="2">The sequence shown here is derived from an EMBL/GenBank/DDBJ whole genome shotgun (WGS) entry which is preliminary data.</text>
</comment>
<gene>
    <name evidence="2" type="ORF">SUNI508_07398</name>
</gene>
<dbReference type="EMBL" id="JARVKF010000320">
    <property type="protein sequence ID" value="KAK9419423.1"/>
    <property type="molecule type" value="Genomic_DNA"/>
</dbReference>
<dbReference type="Proteomes" id="UP001408356">
    <property type="component" value="Unassembled WGS sequence"/>
</dbReference>
<proteinExistence type="predicted"/>
<protein>
    <submittedName>
        <fullName evidence="2">Uncharacterized protein</fullName>
    </submittedName>
</protein>
<name>A0ABR2UXL0_9PEZI</name>
<feature type="region of interest" description="Disordered" evidence="1">
    <location>
        <begin position="1"/>
        <end position="78"/>
    </location>
</feature>
<feature type="region of interest" description="Disordered" evidence="1">
    <location>
        <begin position="218"/>
        <end position="281"/>
    </location>
</feature>
<evidence type="ECO:0000256" key="1">
    <source>
        <dbReference type="SAM" id="MobiDB-lite"/>
    </source>
</evidence>
<accession>A0ABR2UXL0</accession>
<feature type="compositionally biased region" description="Polar residues" evidence="1">
    <location>
        <begin position="219"/>
        <end position="261"/>
    </location>
</feature>
<evidence type="ECO:0000313" key="2">
    <source>
        <dbReference type="EMBL" id="KAK9419423.1"/>
    </source>
</evidence>